<evidence type="ECO:0008006" key="3">
    <source>
        <dbReference type="Google" id="ProtNLM"/>
    </source>
</evidence>
<proteinExistence type="predicted"/>
<evidence type="ECO:0000313" key="2">
    <source>
        <dbReference type="EMBL" id="BFG70651.1"/>
    </source>
</evidence>
<keyword evidence="1" id="KW-0732">Signal</keyword>
<name>A0AAT9GJ93_9BACT</name>
<accession>A0AAT9GJ93</accession>
<dbReference type="AlphaFoldDB" id="A0AAT9GJ93"/>
<dbReference type="EMBL" id="AP029612">
    <property type="protein sequence ID" value="BFG70651.1"/>
    <property type="molecule type" value="Genomic_DNA"/>
</dbReference>
<feature type="chain" id="PRO_5044006393" description="CHAT domain-containing protein" evidence="1">
    <location>
        <begin position="22"/>
        <end position="734"/>
    </location>
</feature>
<reference evidence="2" key="1">
    <citation type="submission" date="2024-02" db="EMBL/GenBank/DDBJ databases">
        <title>Sediminibacterium planktonica sp. nov. and Sediminibacterium longus sp. nov., isolated from surface lake and river water.</title>
        <authorList>
            <person name="Watanabe K."/>
            <person name="Takemine S."/>
            <person name="Ishii Y."/>
            <person name="Ogata Y."/>
            <person name="Shindo C."/>
            <person name="Suda W."/>
        </authorList>
    </citation>
    <scope>NUCLEOTIDE SEQUENCE</scope>
    <source>
        <strain evidence="2">KACHI17</strain>
    </source>
</reference>
<evidence type="ECO:0000256" key="1">
    <source>
        <dbReference type="SAM" id="SignalP"/>
    </source>
</evidence>
<protein>
    <recommendedName>
        <fullName evidence="3">CHAT domain-containing protein</fullName>
    </recommendedName>
</protein>
<sequence>MSMKKFYLIVLLLAVSIASFAQQEMAMPPIPLMREVHHSYIETSLRNITKLSSVADSVFPVTNDPKLNQSIHKSIRTYVHNMRAIVESSTKLSDNEKYIWLRGINDLLTGFQSAWQARIIRNIMYPGLIKAFYECMQLELEGKSILPIIEQNELEIGNVLIQNYCLKNNVGIEAAKDVLVLKTCQREPSNILKILTRYPNNRYADSLITISAFRNQEELYNYAAAPNTLGQKIQQVEHPLVKLIATLARSKNGRMYFPFLDDLYQNKITIGQIAPILDNESSDSYYKLLVKTRIGYAERMRKGDTPMAAKTLVGKLRGKAVELYINEINALHDESNPNIRFKKIDSLNPQELYYLAVLGEEEIYTSSFVSGVYPRIFARFKSGDADSLLQTLHYDFYRKFLKMSAAYNTLDDFLKRMSKPAAQKLMRNFVNGLEKTGSLEDAVDVADSYASIYNKDIRKLILSQVQQNLKNSKTQKDKRGEVIYHLLNTIFVSADSSGKTNLSASLGINTVYNMPLKELQNASGRIIIQQYAYGDKDAESYFGAFLARFSNSNWRIVRKPYWVEISSARGTPVTIYANLPLDETKDLDAMAQDSLNYYLETNGLQPTMVIHRGHSYYLQQTIDQLAPSAKVVLLGSCGGYQKLNLVLDICPTAHIISSKQVAAGVLNQALIDAITDQIRLNKDLVWEEIWQKLQTRVTGGYKEKFEDYIPPHKNLGAIFIMAFNKAMEKESPLN</sequence>
<feature type="signal peptide" evidence="1">
    <location>
        <begin position="1"/>
        <end position="21"/>
    </location>
</feature>
<gene>
    <name evidence="2" type="ORF">KACHI17_15320</name>
</gene>
<organism evidence="2">
    <name type="scientific">Sediminibacterium sp. KACHI17</name>
    <dbReference type="NCBI Taxonomy" id="1751071"/>
    <lineage>
        <taxon>Bacteria</taxon>
        <taxon>Pseudomonadati</taxon>
        <taxon>Bacteroidota</taxon>
        <taxon>Chitinophagia</taxon>
        <taxon>Chitinophagales</taxon>
        <taxon>Chitinophagaceae</taxon>
        <taxon>Sediminibacterium</taxon>
    </lineage>
</organism>